<dbReference type="Proteomes" id="UP000316313">
    <property type="component" value="Chromosome"/>
</dbReference>
<gene>
    <name evidence="7" type="ORF">E3D00_04160</name>
</gene>
<feature type="compositionally biased region" description="Basic residues" evidence="5">
    <location>
        <begin position="78"/>
        <end position="92"/>
    </location>
</feature>
<evidence type="ECO:0000256" key="3">
    <source>
        <dbReference type="ARBA" id="ARBA00022989"/>
    </source>
</evidence>
<keyword evidence="2" id="KW-0812">Transmembrane</keyword>
<dbReference type="KEGG" id="ssam:E3D00_04160"/>
<dbReference type="GO" id="GO:0016020">
    <property type="term" value="C:membrane"/>
    <property type="evidence" value="ECO:0007669"/>
    <property type="project" value="UniProtKB-SubCell"/>
</dbReference>
<dbReference type="EMBL" id="CP038141">
    <property type="protein sequence ID" value="QDH17985.1"/>
    <property type="molecule type" value="Genomic_DNA"/>
</dbReference>
<dbReference type="InterPro" id="IPR037682">
    <property type="entry name" value="TonB_C"/>
</dbReference>
<dbReference type="Gene3D" id="3.30.1150.10">
    <property type="match status" value="1"/>
</dbReference>
<evidence type="ECO:0000259" key="6">
    <source>
        <dbReference type="PROSITE" id="PS52015"/>
    </source>
</evidence>
<keyword evidence="3" id="KW-1133">Transmembrane helix</keyword>
<evidence type="ECO:0000313" key="8">
    <source>
        <dbReference type="Proteomes" id="UP000316313"/>
    </source>
</evidence>
<evidence type="ECO:0000256" key="5">
    <source>
        <dbReference type="SAM" id="MobiDB-lite"/>
    </source>
</evidence>
<feature type="compositionally biased region" description="Polar residues" evidence="5">
    <location>
        <begin position="66"/>
        <end position="75"/>
    </location>
</feature>
<dbReference type="SUPFAM" id="SSF74653">
    <property type="entry name" value="TolA/TonB C-terminal domain"/>
    <property type="match status" value="1"/>
</dbReference>
<comment type="subcellular location">
    <subcellularLocation>
        <location evidence="1">Membrane</location>
        <topology evidence="1">Single-pass membrane protein</topology>
    </subcellularLocation>
</comment>
<dbReference type="AlphaFoldDB" id="A0A4Y6UPL5"/>
<dbReference type="OrthoDB" id="7280794at2"/>
<name>A0A4Y6UPL5_9PROT</name>
<evidence type="ECO:0000256" key="4">
    <source>
        <dbReference type="ARBA" id="ARBA00023136"/>
    </source>
</evidence>
<feature type="region of interest" description="Disordered" evidence="5">
    <location>
        <begin position="1"/>
        <end position="137"/>
    </location>
</feature>
<dbReference type="Pfam" id="PF03544">
    <property type="entry name" value="TonB_C"/>
    <property type="match status" value="1"/>
</dbReference>
<sequence length="255" mass="27506">MTPPHSNDDGENSPATTVQKNTPPPSEQQHSNNQDEAPPSPAVNTPTSPSAPPIQQAPSAELPAAPSTQPVTLGASQAKKHTHSRHTSSHSPRRSDNTNKNPFSHPMDLSFGDNSPPSPHPHHRGRRSGSAGPIDLSVGPLSLNGAINAPYMTRSTVHGISSDYSREIDNWIRHHMYYPEEARRAGEEGPSSVHVVLDRFGKVKSVRLTEQSGSYSLDAATTSIFQGAHLPPIPPDMAGDHFDIDVTISYILIRQ</sequence>
<dbReference type="GO" id="GO:0055085">
    <property type="term" value="P:transmembrane transport"/>
    <property type="evidence" value="ECO:0007669"/>
    <property type="project" value="InterPro"/>
</dbReference>
<dbReference type="NCBIfam" id="TIGR01352">
    <property type="entry name" value="tonB_Cterm"/>
    <property type="match status" value="1"/>
</dbReference>
<reference evidence="7 8" key="1">
    <citation type="submission" date="2019-03" db="EMBL/GenBank/DDBJ databases">
        <title>The complete genome sequence of Swingsia samuiensis NBRC107927(T).</title>
        <authorList>
            <person name="Chua K.-O."/>
            <person name="Chan K.-G."/>
            <person name="See-Too W.-S."/>
        </authorList>
    </citation>
    <scope>NUCLEOTIDE SEQUENCE [LARGE SCALE GENOMIC DNA]</scope>
    <source>
        <strain evidence="7 8">AH83</strain>
    </source>
</reference>
<organism evidence="7 8">
    <name type="scientific">Swingsia samuiensis</name>
    <dbReference type="NCBI Taxonomy" id="1293412"/>
    <lineage>
        <taxon>Bacteria</taxon>
        <taxon>Pseudomonadati</taxon>
        <taxon>Pseudomonadota</taxon>
        <taxon>Alphaproteobacteria</taxon>
        <taxon>Acetobacterales</taxon>
        <taxon>Acetobacteraceae</taxon>
        <taxon>Swingsia</taxon>
    </lineage>
</organism>
<feature type="compositionally biased region" description="Low complexity" evidence="5">
    <location>
        <begin position="45"/>
        <end position="60"/>
    </location>
</feature>
<protein>
    <submittedName>
        <fullName evidence="7">Energy transducer TonB</fullName>
    </submittedName>
</protein>
<dbReference type="PROSITE" id="PS52015">
    <property type="entry name" value="TONB_CTD"/>
    <property type="match status" value="1"/>
</dbReference>
<accession>A0A4Y6UPL5</accession>
<feature type="compositionally biased region" description="Polar residues" evidence="5">
    <location>
        <begin position="13"/>
        <end position="35"/>
    </location>
</feature>
<keyword evidence="8" id="KW-1185">Reference proteome</keyword>
<keyword evidence="4" id="KW-0472">Membrane</keyword>
<evidence type="ECO:0000313" key="7">
    <source>
        <dbReference type="EMBL" id="QDH17985.1"/>
    </source>
</evidence>
<proteinExistence type="predicted"/>
<dbReference type="InterPro" id="IPR006260">
    <property type="entry name" value="TonB/TolA_C"/>
</dbReference>
<evidence type="ECO:0000256" key="2">
    <source>
        <dbReference type="ARBA" id="ARBA00022692"/>
    </source>
</evidence>
<evidence type="ECO:0000256" key="1">
    <source>
        <dbReference type="ARBA" id="ARBA00004167"/>
    </source>
</evidence>
<feature type="domain" description="TonB C-terminal" evidence="6">
    <location>
        <begin position="163"/>
        <end position="255"/>
    </location>
</feature>